<organism evidence="1 2">
    <name type="scientific">Rhynchophorus ferrugineus</name>
    <name type="common">Red palm weevil</name>
    <name type="synonym">Curculio ferrugineus</name>
    <dbReference type="NCBI Taxonomy" id="354439"/>
    <lineage>
        <taxon>Eukaryota</taxon>
        <taxon>Metazoa</taxon>
        <taxon>Ecdysozoa</taxon>
        <taxon>Arthropoda</taxon>
        <taxon>Hexapoda</taxon>
        <taxon>Insecta</taxon>
        <taxon>Pterygota</taxon>
        <taxon>Neoptera</taxon>
        <taxon>Endopterygota</taxon>
        <taxon>Coleoptera</taxon>
        <taxon>Polyphaga</taxon>
        <taxon>Cucujiformia</taxon>
        <taxon>Curculionidae</taxon>
        <taxon>Dryophthorinae</taxon>
        <taxon>Rhynchophorus</taxon>
    </lineage>
</organism>
<sequence>MVLVEKEEKGKGVEVILCLVDIYIVGGGREEKDFKLVIRVFKRSRRESGLVALATTASYWTPHDTAFPS</sequence>
<dbReference type="AlphaFoldDB" id="A0A834MM80"/>
<name>A0A834MM80_RHYFE</name>
<evidence type="ECO:0000313" key="2">
    <source>
        <dbReference type="Proteomes" id="UP000625711"/>
    </source>
</evidence>
<accession>A0A834MM80</accession>
<dbReference type="Proteomes" id="UP000625711">
    <property type="component" value="Unassembled WGS sequence"/>
</dbReference>
<keyword evidence="2" id="KW-1185">Reference proteome</keyword>
<gene>
    <name evidence="1" type="ORF">GWI33_023107</name>
</gene>
<protein>
    <submittedName>
        <fullName evidence="1">Uncharacterized protein</fullName>
    </submittedName>
</protein>
<reference evidence="1" key="1">
    <citation type="submission" date="2020-08" db="EMBL/GenBank/DDBJ databases">
        <title>Genome sequencing and assembly of the red palm weevil Rhynchophorus ferrugineus.</title>
        <authorList>
            <person name="Dias G.B."/>
            <person name="Bergman C.M."/>
            <person name="Manee M."/>
        </authorList>
    </citation>
    <scope>NUCLEOTIDE SEQUENCE</scope>
    <source>
        <strain evidence="1">AA-2017</strain>
        <tissue evidence="1">Whole larva</tissue>
    </source>
</reference>
<dbReference type="EMBL" id="JAACXV010000089">
    <property type="protein sequence ID" value="KAF7283724.1"/>
    <property type="molecule type" value="Genomic_DNA"/>
</dbReference>
<evidence type="ECO:0000313" key="1">
    <source>
        <dbReference type="EMBL" id="KAF7283724.1"/>
    </source>
</evidence>
<proteinExistence type="predicted"/>
<comment type="caution">
    <text evidence="1">The sequence shown here is derived from an EMBL/GenBank/DDBJ whole genome shotgun (WGS) entry which is preliminary data.</text>
</comment>